<feature type="compositionally biased region" description="Polar residues" evidence="1">
    <location>
        <begin position="141"/>
        <end position="154"/>
    </location>
</feature>
<name>A0A822XU53_NELNU</name>
<evidence type="ECO:0000313" key="2">
    <source>
        <dbReference type="EMBL" id="DAD23857.1"/>
    </source>
</evidence>
<evidence type="ECO:0000313" key="3">
    <source>
        <dbReference type="Proteomes" id="UP000607653"/>
    </source>
</evidence>
<sequence>MEIISDGVIDETLGCLGFSTSLVLKHYIIVPPSFDTKRSWIKQRVSSDQFCFFSFQLLFLFLSFQEINPQGQGDYRERERSPRPRRLTIRSFSSALSFFILSSSARRASVSSSSSSSSSSLPSSLLTSTSESSASTLRGTLRSSASRFVPSKSSWPPFLRSLSSI</sequence>
<dbReference type="Proteomes" id="UP000607653">
    <property type="component" value="Unassembled WGS sequence"/>
</dbReference>
<proteinExistence type="predicted"/>
<feature type="region of interest" description="Disordered" evidence="1">
    <location>
        <begin position="111"/>
        <end position="165"/>
    </location>
</feature>
<dbReference type="EMBL" id="DUZY01000001">
    <property type="protein sequence ID" value="DAD23857.1"/>
    <property type="molecule type" value="Genomic_DNA"/>
</dbReference>
<reference evidence="2 3" key="1">
    <citation type="journal article" date="2020" name="Mol. Biol. Evol.">
        <title>Distinct Expression and Methylation Patterns for Genes with Different Fates following a Single Whole-Genome Duplication in Flowering Plants.</title>
        <authorList>
            <person name="Shi T."/>
            <person name="Rahmani R.S."/>
            <person name="Gugger P.F."/>
            <person name="Wang M."/>
            <person name="Li H."/>
            <person name="Zhang Y."/>
            <person name="Li Z."/>
            <person name="Wang Q."/>
            <person name="Van de Peer Y."/>
            <person name="Marchal K."/>
            <person name="Chen J."/>
        </authorList>
    </citation>
    <scope>NUCLEOTIDE SEQUENCE [LARGE SCALE GENOMIC DNA]</scope>
    <source>
        <tissue evidence="2">Leaf</tissue>
    </source>
</reference>
<evidence type="ECO:0000256" key="1">
    <source>
        <dbReference type="SAM" id="MobiDB-lite"/>
    </source>
</evidence>
<keyword evidence="3" id="KW-1185">Reference proteome</keyword>
<feature type="compositionally biased region" description="Low complexity" evidence="1">
    <location>
        <begin position="111"/>
        <end position="138"/>
    </location>
</feature>
<dbReference type="AlphaFoldDB" id="A0A822XU53"/>
<protein>
    <submittedName>
        <fullName evidence="2">Uncharacterized protein</fullName>
    </submittedName>
</protein>
<comment type="caution">
    <text evidence="2">The sequence shown here is derived from an EMBL/GenBank/DDBJ whole genome shotgun (WGS) entry which is preliminary data.</text>
</comment>
<accession>A0A822XU53</accession>
<organism evidence="2 3">
    <name type="scientific">Nelumbo nucifera</name>
    <name type="common">Sacred lotus</name>
    <dbReference type="NCBI Taxonomy" id="4432"/>
    <lineage>
        <taxon>Eukaryota</taxon>
        <taxon>Viridiplantae</taxon>
        <taxon>Streptophyta</taxon>
        <taxon>Embryophyta</taxon>
        <taxon>Tracheophyta</taxon>
        <taxon>Spermatophyta</taxon>
        <taxon>Magnoliopsida</taxon>
        <taxon>Proteales</taxon>
        <taxon>Nelumbonaceae</taxon>
        <taxon>Nelumbo</taxon>
    </lineage>
</organism>
<gene>
    <name evidence="2" type="ORF">HUJ06_025320</name>
</gene>